<gene>
    <name evidence="5" type="ORF">BV898_16257</name>
</gene>
<evidence type="ECO:0000256" key="4">
    <source>
        <dbReference type="SAM" id="SignalP"/>
    </source>
</evidence>
<sequence length="156" mass="17179">MARLSLIVLMGVVAVASASQPWLGSWTTTDKAPENWDQVVAALGLPAAYGGNPKSTLSITREGETYTSKLEVPSNNFSSTWTFKIGEEGTKVEPKFENTEVKYTFTEEGEKLLVTVKIPARGKEVTEVYEVTGDELVKTYKIDGIVAKRYLKRQAV</sequence>
<name>A0A9X6NJX0_HYPEX</name>
<accession>A0A9X6NJX0</accession>
<dbReference type="Proteomes" id="UP000192578">
    <property type="component" value="Unassembled WGS sequence"/>
</dbReference>
<protein>
    <recommendedName>
        <fullName evidence="7">Lipocalin/cytosolic fatty-acid binding domain-containing protein</fullName>
    </recommendedName>
</protein>
<feature type="signal peptide" evidence="4">
    <location>
        <begin position="1"/>
        <end position="18"/>
    </location>
</feature>
<keyword evidence="6" id="KW-1185">Reference proteome</keyword>
<dbReference type="OrthoDB" id="9991853at2759"/>
<feature type="chain" id="PRO_5040790343" description="Lipocalin/cytosolic fatty-acid binding domain-containing protein" evidence="4">
    <location>
        <begin position="19"/>
        <end position="156"/>
    </location>
</feature>
<dbReference type="InterPro" id="IPR012674">
    <property type="entry name" value="Calycin"/>
</dbReference>
<evidence type="ECO:0008006" key="7">
    <source>
        <dbReference type="Google" id="ProtNLM"/>
    </source>
</evidence>
<comment type="similarity">
    <text evidence="1">Belongs to the Secretory-abundant heat soluble protein (SAHS) family.</text>
</comment>
<evidence type="ECO:0000256" key="1">
    <source>
        <dbReference type="ARBA" id="ARBA00006119"/>
    </source>
</evidence>
<comment type="caution">
    <text evidence="5">The sequence shown here is derived from an EMBL/GenBank/DDBJ whole genome shotgun (WGS) entry which is preliminary data.</text>
</comment>
<evidence type="ECO:0000256" key="3">
    <source>
        <dbReference type="ARBA" id="ARBA00045493"/>
    </source>
</evidence>
<evidence type="ECO:0000313" key="5">
    <source>
        <dbReference type="EMBL" id="OWA51791.1"/>
    </source>
</evidence>
<keyword evidence="4" id="KW-0732">Signal</keyword>
<dbReference type="Gene3D" id="2.40.128.20">
    <property type="match status" value="1"/>
</dbReference>
<keyword evidence="2" id="KW-0346">Stress response</keyword>
<organism evidence="5 6">
    <name type="scientific">Hypsibius exemplaris</name>
    <name type="common">Freshwater tardigrade</name>
    <dbReference type="NCBI Taxonomy" id="2072580"/>
    <lineage>
        <taxon>Eukaryota</taxon>
        <taxon>Metazoa</taxon>
        <taxon>Ecdysozoa</taxon>
        <taxon>Tardigrada</taxon>
        <taxon>Eutardigrada</taxon>
        <taxon>Parachela</taxon>
        <taxon>Hypsibioidea</taxon>
        <taxon>Hypsibiidae</taxon>
        <taxon>Hypsibius</taxon>
    </lineage>
</organism>
<dbReference type="CDD" id="cd00742">
    <property type="entry name" value="FABP"/>
    <property type="match status" value="1"/>
</dbReference>
<dbReference type="EMBL" id="MTYJ01000239">
    <property type="protein sequence ID" value="OWA51791.1"/>
    <property type="molecule type" value="Genomic_DNA"/>
</dbReference>
<proteinExistence type="inferred from homology"/>
<dbReference type="AlphaFoldDB" id="A0A9X6NJX0"/>
<reference evidence="6" key="1">
    <citation type="submission" date="2017-01" db="EMBL/GenBank/DDBJ databases">
        <title>Comparative genomics of anhydrobiosis in the tardigrade Hypsibius dujardini.</title>
        <authorList>
            <person name="Yoshida Y."/>
            <person name="Koutsovoulos G."/>
            <person name="Laetsch D."/>
            <person name="Stevens L."/>
            <person name="Kumar S."/>
            <person name="Horikawa D."/>
            <person name="Ishino K."/>
            <person name="Komine S."/>
            <person name="Tomita M."/>
            <person name="Blaxter M."/>
            <person name="Arakawa K."/>
        </authorList>
    </citation>
    <scope>NUCLEOTIDE SEQUENCE [LARGE SCALE GENOMIC DNA]</scope>
    <source>
        <strain evidence="6">Z151</strain>
    </source>
</reference>
<evidence type="ECO:0000313" key="6">
    <source>
        <dbReference type="Proteomes" id="UP000192578"/>
    </source>
</evidence>
<dbReference type="SUPFAM" id="SSF50814">
    <property type="entry name" value="Lipocalins"/>
    <property type="match status" value="1"/>
</dbReference>
<evidence type="ECO:0000256" key="2">
    <source>
        <dbReference type="ARBA" id="ARBA00023016"/>
    </source>
</evidence>
<comment type="function">
    <text evidence="3">Secreted heat soluble protein acting as a molecular shield in water-deficient condition. Tardigrade-specific intrinsically disordered proteins (TDPs) are essential for desiccation tolerance by forming non-crystalline amorphous solids upon desiccation, and this vitrified state mirrors their protective capabilities.</text>
</comment>